<dbReference type="SUPFAM" id="SSF160246">
    <property type="entry name" value="EspE N-terminal domain-like"/>
    <property type="match status" value="1"/>
</dbReference>
<accession>A0A9D8KEQ6</accession>
<proteinExistence type="predicted"/>
<dbReference type="InterPro" id="IPR037257">
    <property type="entry name" value="T2SS_E_N_sf"/>
</dbReference>
<organism evidence="2 3">
    <name type="scientific">Candidatus Zymogenus saltonus</name>
    <dbReference type="NCBI Taxonomy" id="2844893"/>
    <lineage>
        <taxon>Bacteria</taxon>
        <taxon>Deltaproteobacteria</taxon>
        <taxon>Candidatus Zymogenia</taxon>
        <taxon>Candidatus Zymogeniales</taxon>
        <taxon>Candidatus Zymogenaceae</taxon>
        <taxon>Candidatus Zymogenus</taxon>
    </lineage>
</organism>
<dbReference type="Gene3D" id="3.30.300.160">
    <property type="entry name" value="Type II secretion system, protein E, N-terminal domain"/>
    <property type="match status" value="1"/>
</dbReference>
<sequence length="240" mass="27338">MQKKVRLGDLLVEKKIVTENDIKRALGYLKEHGGKLGQALVALNIISEEKLLTALRYHFNIPSVSLKDKSIPEEIANMLPADIAKKYAAIPVKKDESGGKKTLFVAMLNPLDLSAIEDMQFVTGFKIKPVLCKESELLPIVERYYGKLERGEISDDGPAWSGDKASDVSGEEEEWIKKMDNEVSMEKSKKKKELDESHYSTLKQERIIIRALVNLLIRYDIFSVEEIEEEIKRVERKFTV</sequence>
<dbReference type="PANTHER" id="PTHR30258">
    <property type="entry name" value="TYPE II SECRETION SYSTEM PROTEIN GSPE-RELATED"/>
    <property type="match status" value="1"/>
</dbReference>
<dbReference type="GO" id="GO:0005886">
    <property type="term" value="C:plasma membrane"/>
    <property type="evidence" value="ECO:0007669"/>
    <property type="project" value="TreeGrafter"/>
</dbReference>
<dbReference type="AlphaFoldDB" id="A0A9D8KEQ6"/>
<reference evidence="2" key="1">
    <citation type="journal article" date="2021" name="Environ. Microbiol.">
        <title>Genomic characterization of three novel Desulfobacterota classes expand the metabolic and phylogenetic diversity of the phylum.</title>
        <authorList>
            <person name="Murphy C.L."/>
            <person name="Biggerstaff J."/>
            <person name="Eichhorn A."/>
            <person name="Ewing E."/>
            <person name="Shahan R."/>
            <person name="Soriano D."/>
            <person name="Stewart S."/>
            <person name="VanMol K."/>
            <person name="Walker R."/>
            <person name="Walters P."/>
            <person name="Elshahed M.S."/>
            <person name="Youssef N.H."/>
        </authorList>
    </citation>
    <scope>NUCLEOTIDE SEQUENCE</scope>
    <source>
        <strain evidence="2">Zod_Metabat.24</strain>
    </source>
</reference>
<dbReference type="FunFam" id="3.30.300.160:FF:000002">
    <property type="entry name" value="Type II secretion system protein E"/>
    <property type="match status" value="1"/>
</dbReference>
<dbReference type="Pfam" id="PF05157">
    <property type="entry name" value="MshEN"/>
    <property type="match status" value="1"/>
</dbReference>
<reference evidence="2" key="2">
    <citation type="submission" date="2021-01" db="EMBL/GenBank/DDBJ databases">
        <authorList>
            <person name="Hahn C.R."/>
            <person name="Youssef N.H."/>
            <person name="Elshahed M."/>
        </authorList>
    </citation>
    <scope>NUCLEOTIDE SEQUENCE</scope>
    <source>
        <strain evidence="2">Zod_Metabat.24</strain>
    </source>
</reference>
<dbReference type="Proteomes" id="UP000809273">
    <property type="component" value="Unassembled WGS sequence"/>
</dbReference>
<dbReference type="GO" id="GO:0016887">
    <property type="term" value="F:ATP hydrolysis activity"/>
    <property type="evidence" value="ECO:0007669"/>
    <property type="project" value="TreeGrafter"/>
</dbReference>
<feature type="domain" description="Type II secretion system protein GspE N-terminal" evidence="1">
    <location>
        <begin position="59"/>
        <end position="149"/>
    </location>
</feature>
<name>A0A9D8KEQ6_9DELT</name>
<dbReference type="PANTHER" id="PTHR30258:SF1">
    <property type="entry name" value="PROTEIN TRANSPORT PROTEIN HOFB HOMOLOG"/>
    <property type="match status" value="1"/>
</dbReference>
<evidence type="ECO:0000313" key="3">
    <source>
        <dbReference type="Proteomes" id="UP000809273"/>
    </source>
</evidence>
<protein>
    <recommendedName>
        <fullName evidence="1">Type II secretion system protein GspE N-terminal domain-containing protein</fullName>
    </recommendedName>
</protein>
<dbReference type="EMBL" id="JAFGIX010000027">
    <property type="protein sequence ID" value="MBN1572729.1"/>
    <property type="molecule type" value="Genomic_DNA"/>
</dbReference>
<gene>
    <name evidence="2" type="ORF">JW984_05965</name>
</gene>
<evidence type="ECO:0000259" key="1">
    <source>
        <dbReference type="Pfam" id="PF05157"/>
    </source>
</evidence>
<dbReference type="InterPro" id="IPR007831">
    <property type="entry name" value="T2SS_GspE_N"/>
</dbReference>
<evidence type="ECO:0000313" key="2">
    <source>
        <dbReference type="EMBL" id="MBN1572729.1"/>
    </source>
</evidence>
<comment type="caution">
    <text evidence="2">The sequence shown here is derived from an EMBL/GenBank/DDBJ whole genome shotgun (WGS) entry which is preliminary data.</text>
</comment>